<proteinExistence type="predicted"/>
<name>A0ABN6PQT6_9BURK</name>
<keyword evidence="1" id="KW-0732">Signal</keyword>
<gene>
    <name evidence="2" type="ORF">CATMQ487_24560</name>
</gene>
<dbReference type="Proteomes" id="UP001057498">
    <property type="component" value="Chromosome"/>
</dbReference>
<accession>A0ABN6PQT6</accession>
<dbReference type="EMBL" id="AP025730">
    <property type="protein sequence ID" value="BDI05486.1"/>
    <property type="molecule type" value="Genomic_DNA"/>
</dbReference>
<dbReference type="RefSeq" id="WP_251973514.1">
    <property type="nucleotide sequence ID" value="NZ_AP025730.1"/>
</dbReference>
<evidence type="ECO:0000313" key="3">
    <source>
        <dbReference type="Proteomes" id="UP001057498"/>
    </source>
</evidence>
<feature type="chain" id="PRO_5045115228" description="LTXXQ motif family protein" evidence="1">
    <location>
        <begin position="23"/>
        <end position="192"/>
    </location>
</feature>
<dbReference type="PROSITE" id="PS51257">
    <property type="entry name" value="PROKAR_LIPOPROTEIN"/>
    <property type="match status" value="1"/>
</dbReference>
<reference evidence="2" key="1">
    <citation type="submission" date="2022-04" db="EMBL/GenBank/DDBJ databases">
        <title>Whole genome sequence of Sphaerotilus sp. FB-5.</title>
        <authorList>
            <person name="Takeda M."/>
            <person name="Narihara S."/>
            <person name="Akimoto M."/>
            <person name="Akimoto R."/>
            <person name="Nishiyashiki S."/>
            <person name="Murakami T."/>
        </authorList>
    </citation>
    <scope>NUCLEOTIDE SEQUENCE</scope>
    <source>
        <strain evidence="2">FB-5</strain>
    </source>
</reference>
<keyword evidence="3" id="KW-1185">Reference proteome</keyword>
<organism evidence="2 3">
    <name type="scientific">Sphaerotilus microaerophilus</name>
    <dbReference type="NCBI Taxonomy" id="2914710"/>
    <lineage>
        <taxon>Bacteria</taxon>
        <taxon>Pseudomonadati</taxon>
        <taxon>Pseudomonadota</taxon>
        <taxon>Betaproteobacteria</taxon>
        <taxon>Burkholderiales</taxon>
        <taxon>Sphaerotilaceae</taxon>
        <taxon>Sphaerotilus</taxon>
    </lineage>
</organism>
<dbReference type="InterPro" id="IPR012899">
    <property type="entry name" value="LTXXQ"/>
</dbReference>
<dbReference type="Gene3D" id="1.20.120.1490">
    <property type="match status" value="1"/>
</dbReference>
<protein>
    <recommendedName>
        <fullName evidence="4">LTXXQ motif family protein</fullName>
    </recommendedName>
</protein>
<feature type="signal peptide" evidence="1">
    <location>
        <begin position="1"/>
        <end position="22"/>
    </location>
</feature>
<evidence type="ECO:0000256" key="1">
    <source>
        <dbReference type="SAM" id="SignalP"/>
    </source>
</evidence>
<dbReference type="Pfam" id="PF07813">
    <property type="entry name" value="LTXXQ"/>
    <property type="match status" value="1"/>
</dbReference>
<sequence>MTPWIKRSLYVVFAAAAVGGLAACGHGPMGGGMAGDGPAACGPGMGGPMMGMRGMHRGPMSDADHAKMRDRMVERATTELALDAGQKAKLVTLLDKMHQQRTKMTGPAPQAGQPGKTPRDEFLGLMSGERFDRARAQALVDEKGNAMRAAAPEMITAMGDFYDSLKPEQQAKVRDFLSRGGRGMGGRGWPRG</sequence>
<evidence type="ECO:0008006" key="4">
    <source>
        <dbReference type="Google" id="ProtNLM"/>
    </source>
</evidence>
<evidence type="ECO:0000313" key="2">
    <source>
        <dbReference type="EMBL" id="BDI05486.1"/>
    </source>
</evidence>